<dbReference type="FunFam" id="3.30.390.30:FF:000001">
    <property type="entry name" value="Dihydrolipoyl dehydrogenase"/>
    <property type="match status" value="1"/>
</dbReference>
<feature type="domain" description="FAD/NAD(P)-binding" evidence="17">
    <location>
        <begin position="5"/>
        <end position="328"/>
    </location>
</feature>
<keyword evidence="10" id="KW-1015">Disulfide bond</keyword>
<evidence type="ECO:0000256" key="9">
    <source>
        <dbReference type="ARBA" id="ARBA00023027"/>
    </source>
</evidence>
<accession>A0A1I0KBB5</accession>
<keyword evidence="8 15" id="KW-0560">Oxidoreductase</keyword>
<dbReference type="NCBIfam" id="TIGR01350">
    <property type="entry name" value="lipoamide_DH"/>
    <property type="match status" value="1"/>
</dbReference>
<dbReference type="PRINTS" id="PR00411">
    <property type="entry name" value="PNDRDTASEI"/>
</dbReference>
<dbReference type="GeneID" id="93281508"/>
<dbReference type="EC" id="1.8.1.4" evidence="3 15"/>
<dbReference type="InterPro" id="IPR050151">
    <property type="entry name" value="Class-I_Pyr_Nuc-Dis_Oxidored"/>
</dbReference>
<proteinExistence type="inferred from homology"/>
<keyword evidence="13" id="KW-0547">Nucleotide-binding</keyword>
<comment type="miscellaneous">
    <text evidence="15">The active site is a redox-active disulfide bond.</text>
</comment>
<comment type="subcellular location">
    <subcellularLocation>
        <location evidence="1">Cytoplasm</location>
    </subcellularLocation>
</comment>
<dbReference type="Pfam" id="PF07992">
    <property type="entry name" value="Pyr_redox_2"/>
    <property type="match status" value="1"/>
</dbReference>
<keyword evidence="7 13" id="KW-0274">FAD</keyword>
<comment type="similarity">
    <text evidence="2 15">Belongs to the class-I pyridine nucleotide-disulfide oxidoreductase family.</text>
</comment>
<evidence type="ECO:0000256" key="1">
    <source>
        <dbReference type="ARBA" id="ARBA00004496"/>
    </source>
</evidence>
<dbReference type="EMBL" id="FOIM01000059">
    <property type="protein sequence ID" value="SEU21236.1"/>
    <property type="molecule type" value="Genomic_DNA"/>
</dbReference>
<dbReference type="InterPro" id="IPR012999">
    <property type="entry name" value="Pyr_OxRdtase_I_AS"/>
</dbReference>
<keyword evidence="9 13" id="KW-0520">NAD</keyword>
<evidence type="ECO:0000256" key="14">
    <source>
        <dbReference type="PIRSR" id="PIRSR000350-4"/>
    </source>
</evidence>
<evidence type="ECO:0000256" key="11">
    <source>
        <dbReference type="ARBA" id="ARBA00023284"/>
    </source>
</evidence>
<dbReference type="RefSeq" id="WP_092371857.1">
    <property type="nucleotide sequence ID" value="NZ_CP176637.1"/>
</dbReference>
<dbReference type="Pfam" id="PF02852">
    <property type="entry name" value="Pyr_redox_dim"/>
    <property type="match status" value="1"/>
</dbReference>
<evidence type="ECO:0000256" key="4">
    <source>
        <dbReference type="ARBA" id="ARBA00016961"/>
    </source>
</evidence>
<dbReference type="GO" id="GO:0050660">
    <property type="term" value="F:flavin adenine dinucleotide binding"/>
    <property type="evidence" value="ECO:0007669"/>
    <property type="project" value="InterPro"/>
</dbReference>
<dbReference type="Proteomes" id="UP000198508">
    <property type="component" value="Unassembled WGS sequence"/>
</dbReference>
<evidence type="ECO:0000256" key="8">
    <source>
        <dbReference type="ARBA" id="ARBA00023002"/>
    </source>
</evidence>
<evidence type="ECO:0000256" key="3">
    <source>
        <dbReference type="ARBA" id="ARBA00012608"/>
    </source>
</evidence>
<dbReference type="PANTHER" id="PTHR22912">
    <property type="entry name" value="DISULFIDE OXIDOREDUCTASE"/>
    <property type="match status" value="1"/>
</dbReference>
<sequence>MAKHYDVVIIGAGPGGYTAAMKAAEFGLKAVVIEAKKFGGTCVNRGCIPTKALLHASNMFHMMQNCDEFGVSTDFISFDFGKMQKYKKAAVKRYRQGIESQFDKLDVDVVYGTALLRRDKTVEVNLSGGGKEYFQGEAVIIATGAVPIMNHIPGADLPGVWNSDRLLAAESWNFDRLVIMGGGVIAVEFATIFNNLCSHVTIVEKGRHLMAPMDDVVGERLEEELKRKGISVYCNSTVTEITQENGSLCCTVTPNEEGESITVRGAQVLMAIGRKPDLSGLLGEDMSLEMENGRLKVSKEFETSEPGVYAIGDVAAKTLLAHVAAAQGTYVVERIAGKTHSVKLEVVPGGMYVPLPIVPNCIYTNPEIATVGITAETARASGLKVRCGHFSMRDNGKSIITGEEHGFIRLVFEAYSNTIIGAQMMCPRATDMIGEIATAIANGLTAEQMSFAMRAQPTYNEGIGAAIWDAMSGDVE</sequence>
<dbReference type="InterPro" id="IPR001100">
    <property type="entry name" value="Pyr_nuc-diS_OxRdtase"/>
</dbReference>
<dbReference type="InterPro" id="IPR004099">
    <property type="entry name" value="Pyr_nucl-diS_OxRdtase_dimer"/>
</dbReference>
<comment type="cofactor">
    <cofactor evidence="13 15">
        <name>FAD</name>
        <dbReference type="ChEBI" id="CHEBI:57692"/>
    </cofactor>
    <text evidence="13 15">Binds 1 FAD per subunit.</text>
</comment>
<keyword evidence="11 15" id="KW-0676">Redox-active center</keyword>
<dbReference type="SUPFAM" id="SSF55424">
    <property type="entry name" value="FAD/NAD-linked reductases, dimerisation (C-terminal) domain"/>
    <property type="match status" value="1"/>
</dbReference>
<dbReference type="PROSITE" id="PS00076">
    <property type="entry name" value="PYRIDINE_REDOX_1"/>
    <property type="match status" value="1"/>
</dbReference>
<dbReference type="GO" id="GO:0004148">
    <property type="term" value="F:dihydrolipoyl dehydrogenase (NADH) activity"/>
    <property type="evidence" value="ECO:0007669"/>
    <property type="project" value="UniProtKB-EC"/>
</dbReference>
<name>A0A1I0KBB5_9FIRM</name>
<evidence type="ECO:0000256" key="15">
    <source>
        <dbReference type="RuleBase" id="RU003692"/>
    </source>
</evidence>
<evidence type="ECO:0000259" key="17">
    <source>
        <dbReference type="Pfam" id="PF07992"/>
    </source>
</evidence>
<feature type="binding site" evidence="13">
    <location>
        <position position="204"/>
    </location>
    <ligand>
        <name>NAD(+)</name>
        <dbReference type="ChEBI" id="CHEBI:57540"/>
    </ligand>
</feature>
<reference evidence="19" key="1">
    <citation type="submission" date="2016-10" db="EMBL/GenBank/DDBJ databases">
        <authorList>
            <person name="Varghese N."/>
            <person name="Submissions S."/>
        </authorList>
    </citation>
    <scope>NUCLEOTIDE SEQUENCE [LARGE SCALE GENOMIC DNA]</scope>
    <source>
        <strain evidence="19">NLAE-zl-G277</strain>
    </source>
</reference>
<dbReference type="GO" id="GO:0006103">
    <property type="term" value="P:2-oxoglutarate metabolic process"/>
    <property type="evidence" value="ECO:0007669"/>
    <property type="project" value="TreeGrafter"/>
</dbReference>
<dbReference type="Gene3D" id="3.30.390.30">
    <property type="match status" value="1"/>
</dbReference>
<gene>
    <name evidence="18" type="ORF">SAMN05216313_15915</name>
</gene>
<evidence type="ECO:0000256" key="7">
    <source>
        <dbReference type="ARBA" id="ARBA00022827"/>
    </source>
</evidence>
<evidence type="ECO:0000259" key="16">
    <source>
        <dbReference type="Pfam" id="PF02852"/>
    </source>
</evidence>
<feature type="binding site" evidence="13">
    <location>
        <begin position="181"/>
        <end position="188"/>
    </location>
    <ligand>
        <name>NAD(+)</name>
        <dbReference type="ChEBI" id="CHEBI:57540"/>
    </ligand>
</feature>
<evidence type="ECO:0000256" key="13">
    <source>
        <dbReference type="PIRSR" id="PIRSR000350-3"/>
    </source>
</evidence>
<dbReference type="PANTHER" id="PTHR22912:SF217">
    <property type="entry name" value="DIHYDROLIPOYL DEHYDROGENASE"/>
    <property type="match status" value="1"/>
</dbReference>
<keyword evidence="5" id="KW-0963">Cytoplasm</keyword>
<protein>
    <recommendedName>
        <fullName evidence="4 15">Dihydrolipoyl dehydrogenase</fullName>
        <ecNumber evidence="3 15">1.8.1.4</ecNumber>
    </recommendedName>
</protein>
<dbReference type="InterPro" id="IPR016156">
    <property type="entry name" value="FAD/NAD-linked_Rdtase_dimer_sf"/>
</dbReference>
<evidence type="ECO:0000313" key="18">
    <source>
        <dbReference type="EMBL" id="SEU21236.1"/>
    </source>
</evidence>
<dbReference type="InterPro" id="IPR023753">
    <property type="entry name" value="FAD/NAD-binding_dom"/>
</dbReference>
<feature type="binding site" evidence="13">
    <location>
        <position position="313"/>
    </location>
    <ligand>
        <name>FAD</name>
        <dbReference type="ChEBI" id="CHEBI:57692"/>
    </ligand>
</feature>
<comment type="catalytic activity">
    <reaction evidence="12 15">
        <text>N(6)-[(R)-dihydrolipoyl]-L-lysyl-[protein] + NAD(+) = N(6)-[(R)-lipoyl]-L-lysyl-[protein] + NADH + H(+)</text>
        <dbReference type="Rhea" id="RHEA:15045"/>
        <dbReference type="Rhea" id="RHEA-COMP:10474"/>
        <dbReference type="Rhea" id="RHEA-COMP:10475"/>
        <dbReference type="ChEBI" id="CHEBI:15378"/>
        <dbReference type="ChEBI" id="CHEBI:57540"/>
        <dbReference type="ChEBI" id="CHEBI:57945"/>
        <dbReference type="ChEBI" id="CHEBI:83099"/>
        <dbReference type="ChEBI" id="CHEBI:83100"/>
        <dbReference type="EC" id="1.8.1.4"/>
    </reaction>
</comment>
<evidence type="ECO:0000256" key="10">
    <source>
        <dbReference type="ARBA" id="ARBA00023157"/>
    </source>
</evidence>
<dbReference type="PIRSF" id="PIRSF000350">
    <property type="entry name" value="Mercury_reductase_MerA"/>
    <property type="match status" value="1"/>
</dbReference>
<evidence type="ECO:0000313" key="19">
    <source>
        <dbReference type="Proteomes" id="UP000198508"/>
    </source>
</evidence>
<evidence type="ECO:0000256" key="2">
    <source>
        <dbReference type="ARBA" id="ARBA00007532"/>
    </source>
</evidence>
<organism evidence="18 19">
    <name type="scientific">Enterocloster lavalensis</name>
    <dbReference type="NCBI Taxonomy" id="460384"/>
    <lineage>
        <taxon>Bacteria</taxon>
        <taxon>Bacillati</taxon>
        <taxon>Bacillota</taxon>
        <taxon>Clostridia</taxon>
        <taxon>Lachnospirales</taxon>
        <taxon>Lachnospiraceae</taxon>
        <taxon>Enterocloster</taxon>
    </lineage>
</organism>
<dbReference type="AlphaFoldDB" id="A0A1I0KBB5"/>
<evidence type="ECO:0000256" key="5">
    <source>
        <dbReference type="ARBA" id="ARBA00022490"/>
    </source>
</evidence>
<dbReference type="PRINTS" id="PR00368">
    <property type="entry name" value="FADPNR"/>
</dbReference>
<feature type="binding site" evidence="13">
    <location>
        <position position="273"/>
    </location>
    <ligand>
        <name>NAD(+)</name>
        <dbReference type="ChEBI" id="CHEBI:57540"/>
    </ligand>
</feature>
<feature type="domain" description="Pyridine nucleotide-disulphide oxidoreductase dimerisation" evidence="16">
    <location>
        <begin position="358"/>
        <end position="465"/>
    </location>
</feature>
<dbReference type="InterPro" id="IPR006258">
    <property type="entry name" value="Lipoamide_DH"/>
</dbReference>
<keyword evidence="6 15" id="KW-0285">Flavoprotein</keyword>
<evidence type="ECO:0000256" key="6">
    <source>
        <dbReference type="ARBA" id="ARBA00022630"/>
    </source>
</evidence>
<dbReference type="GO" id="GO:0005737">
    <property type="term" value="C:cytoplasm"/>
    <property type="evidence" value="ECO:0007669"/>
    <property type="project" value="UniProtKB-SubCell"/>
</dbReference>
<evidence type="ECO:0000256" key="12">
    <source>
        <dbReference type="ARBA" id="ARBA00049187"/>
    </source>
</evidence>
<keyword evidence="19" id="KW-1185">Reference proteome</keyword>
<feature type="disulfide bond" description="Redox-active" evidence="14">
    <location>
        <begin position="42"/>
        <end position="47"/>
    </location>
</feature>
<dbReference type="InterPro" id="IPR036188">
    <property type="entry name" value="FAD/NAD-bd_sf"/>
</dbReference>
<dbReference type="SUPFAM" id="SSF51905">
    <property type="entry name" value="FAD/NAD(P)-binding domain"/>
    <property type="match status" value="1"/>
</dbReference>
<feature type="binding site" evidence="13">
    <location>
        <position position="51"/>
    </location>
    <ligand>
        <name>FAD</name>
        <dbReference type="ChEBI" id="CHEBI:57692"/>
    </ligand>
</feature>
<dbReference type="Gene3D" id="3.50.50.60">
    <property type="entry name" value="FAD/NAD(P)-binding domain"/>
    <property type="match status" value="2"/>
</dbReference>
<dbReference type="STRING" id="460384.SAMN05216313_15915"/>